<proteinExistence type="predicted"/>
<keyword evidence="2" id="KW-1185">Reference proteome</keyword>
<name>A0A814NV07_9BILA</name>
<evidence type="ECO:0000313" key="1">
    <source>
        <dbReference type="EMBL" id="CAF1095304.1"/>
    </source>
</evidence>
<dbReference type="Proteomes" id="UP000663879">
    <property type="component" value="Unassembled WGS sequence"/>
</dbReference>
<evidence type="ECO:0008006" key="3">
    <source>
        <dbReference type="Google" id="ProtNLM"/>
    </source>
</evidence>
<dbReference type="EMBL" id="CAJNOC010007265">
    <property type="protein sequence ID" value="CAF1095304.1"/>
    <property type="molecule type" value="Genomic_DNA"/>
</dbReference>
<reference evidence="1" key="1">
    <citation type="submission" date="2021-02" db="EMBL/GenBank/DDBJ databases">
        <authorList>
            <person name="Nowell W R."/>
        </authorList>
    </citation>
    <scope>NUCLEOTIDE SEQUENCE</scope>
    <source>
        <strain evidence="1">Ploen Becks lab</strain>
    </source>
</reference>
<organism evidence="1 2">
    <name type="scientific">Brachionus calyciflorus</name>
    <dbReference type="NCBI Taxonomy" id="104777"/>
    <lineage>
        <taxon>Eukaryota</taxon>
        <taxon>Metazoa</taxon>
        <taxon>Spiralia</taxon>
        <taxon>Gnathifera</taxon>
        <taxon>Rotifera</taxon>
        <taxon>Eurotatoria</taxon>
        <taxon>Monogononta</taxon>
        <taxon>Pseudotrocha</taxon>
        <taxon>Ploima</taxon>
        <taxon>Brachionidae</taxon>
        <taxon>Brachionus</taxon>
    </lineage>
</organism>
<dbReference type="OrthoDB" id="10049726at2759"/>
<comment type="caution">
    <text evidence="1">The sequence shown here is derived from an EMBL/GenBank/DDBJ whole genome shotgun (WGS) entry which is preliminary data.</text>
</comment>
<accession>A0A814NV07</accession>
<evidence type="ECO:0000313" key="2">
    <source>
        <dbReference type="Proteomes" id="UP000663879"/>
    </source>
</evidence>
<sequence>MIANIFYFEYRKSVSNICAQVRKAMIRDFVPNYLGAKRLSRDQWLEENIVMVKELFDLNDDQLAIIADGTYCYSQKSSNKMIQRKLFSGHKKRPLVKPFVITNSNGKIIDIYGNHAATDNDALIMENVMKTDNDLKEL</sequence>
<gene>
    <name evidence="1" type="ORF">OXX778_LOCUS20876</name>
</gene>
<protein>
    <recommendedName>
        <fullName evidence="3">DDE Tnp4 domain-containing protein</fullName>
    </recommendedName>
</protein>
<dbReference type="AlphaFoldDB" id="A0A814NV07"/>